<accession>A0A1Y2GQ95</accession>
<evidence type="ECO:0000313" key="2">
    <source>
        <dbReference type="EMBL" id="ORZ18397.1"/>
    </source>
</evidence>
<dbReference type="OrthoDB" id="10067381at2759"/>
<evidence type="ECO:0008006" key="4">
    <source>
        <dbReference type="Google" id="ProtNLM"/>
    </source>
</evidence>
<dbReference type="EMBL" id="MCFF01000015">
    <property type="protein sequence ID" value="ORZ18397.1"/>
    <property type="molecule type" value="Genomic_DNA"/>
</dbReference>
<dbReference type="InterPro" id="IPR015034">
    <property type="entry name" value="Bles03"/>
</dbReference>
<dbReference type="PANTHER" id="PTHR31977">
    <property type="entry name" value="UPF0696 PROTEIN C11ORF68"/>
    <property type="match status" value="1"/>
</dbReference>
<dbReference type="InterPro" id="IPR023398">
    <property type="entry name" value="TIF_eIF4e-like"/>
</dbReference>
<dbReference type="PANTHER" id="PTHR31977:SF1">
    <property type="entry name" value="UPF0696 PROTEIN C11ORF68"/>
    <property type="match status" value="1"/>
</dbReference>
<protein>
    <recommendedName>
        <fullName evidence="4">DUF1917-domain-containing protein</fullName>
    </recommendedName>
</protein>
<dbReference type="Proteomes" id="UP000193648">
    <property type="component" value="Unassembled WGS sequence"/>
</dbReference>
<name>A0A1Y2GQ95_9FUNG</name>
<organism evidence="2 3">
    <name type="scientific">Lobosporangium transversale</name>
    <dbReference type="NCBI Taxonomy" id="64571"/>
    <lineage>
        <taxon>Eukaryota</taxon>
        <taxon>Fungi</taxon>
        <taxon>Fungi incertae sedis</taxon>
        <taxon>Mucoromycota</taxon>
        <taxon>Mortierellomycotina</taxon>
        <taxon>Mortierellomycetes</taxon>
        <taxon>Mortierellales</taxon>
        <taxon>Mortierellaceae</taxon>
        <taxon>Lobosporangium</taxon>
    </lineage>
</organism>
<evidence type="ECO:0000256" key="1">
    <source>
        <dbReference type="ARBA" id="ARBA00010568"/>
    </source>
</evidence>
<evidence type="ECO:0000313" key="3">
    <source>
        <dbReference type="Proteomes" id="UP000193648"/>
    </source>
</evidence>
<dbReference type="InParanoid" id="A0A1Y2GQ95"/>
<reference evidence="2 3" key="1">
    <citation type="submission" date="2016-07" db="EMBL/GenBank/DDBJ databases">
        <title>Pervasive Adenine N6-methylation of Active Genes in Fungi.</title>
        <authorList>
            <consortium name="DOE Joint Genome Institute"/>
            <person name="Mondo S.J."/>
            <person name="Dannebaum R.O."/>
            <person name="Kuo R.C."/>
            <person name="Labutti K."/>
            <person name="Haridas S."/>
            <person name="Kuo A."/>
            <person name="Salamov A."/>
            <person name="Ahrendt S.R."/>
            <person name="Lipzen A."/>
            <person name="Sullivan W."/>
            <person name="Andreopoulos W.B."/>
            <person name="Clum A."/>
            <person name="Lindquist E."/>
            <person name="Daum C."/>
            <person name="Ramamoorthy G.K."/>
            <person name="Gryganskyi A."/>
            <person name="Culley D."/>
            <person name="Magnuson J.K."/>
            <person name="James T.Y."/>
            <person name="O'Malley M.A."/>
            <person name="Stajich J.E."/>
            <person name="Spatafora J.W."/>
            <person name="Visel A."/>
            <person name="Grigoriev I.V."/>
        </authorList>
    </citation>
    <scope>NUCLEOTIDE SEQUENCE [LARGE SCALE GENOMIC DNA]</scope>
    <source>
        <strain evidence="2 3">NRRL 3116</strain>
    </source>
</reference>
<proteinExistence type="inferred from homology"/>
<comment type="similarity">
    <text evidence="1">Belongs to the UPF0696 family.</text>
</comment>
<gene>
    <name evidence="2" type="ORF">BCR41DRAFT_46666</name>
</gene>
<sequence>MTYISKLAMSTSGTAKVSIPTQTFDTYWLWAKSPSKDFVSGPRTGKWMLFYDKSVLDDKWAAVKRLVEQDLLGGVAKCSTAMENPNATSSKSGVIIVYTPDYQDEEDVYRIAAILHEKLDYKKPMYYKTDEQTYAGAYRKTGSTKNHIYRYPPG</sequence>
<dbReference type="Gene3D" id="3.30.760.10">
    <property type="entry name" value="RNA Cap, Translation Initiation Factor Eif4e"/>
    <property type="match status" value="1"/>
</dbReference>
<dbReference type="AlphaFoldDB" id="A0A1Y2GQ95"/>
<dbReference type="GeneID" id="33572708"/>
<dbReference type="Pfam" id="PF08939">
    <property type="entry name" value="Bles03"/>
    <property type="match status" value="1"/>
</dbReference>
<keyword evidence="3" id="KW-1185">Reference proteome</keyword>
<dbReference type="SUPFAM" id="SSF55418">
    <property type="entry name" value="eIF4e-like"/>
    <property type="match status" value="1"/>
</dbReference>
<dbReference type="RefSeq" id="XP_021882192.1">
    <property type="nucleotide sequence ID" value="XM_022030867.1"/>
</dbReference>
<comment type="caution">
    <text evidence="2">The sequence shown here is derived from an EMBL/GenBank/DDBJ whole genome shotgun (WGS) entry which is preliminary data.</text>
</comment>